<gene>
    <name evidence="1" type="ORF">S06H3_61595</name>
</gene>
<organism evidence="1">
    <name type="scientific">marine sediment metagenome</name>
    <dbReference type="NCBI Taxonomy" id="412755"/>
    <lineage>
        <taxon>unclassified sequences</taxon>
        <taxon>metagenomes</taxon>
        <taxon>ecological metagenomes</taxon>
    </lineage>
</organism>
<dbReference type="EMBL" id="BARV01040425">
    <property type="protein sequence ID" value="GAI53887.1"/>
    <property type="molecule type" value="Genomic_DNA"/>
</dbReference>
<sequence>MKKKKKEDLAKSAERLTRAGVEFTTTTIKLAYDVWERAKVRALKRGLTLAKFIENVLRRELGEEE</sequence>
<reference evidence="1" key="1">
    <citation type="journal article" date="2014" name="Front. Microbiol.">
        <title>High frequency of phylogenetically diverse reductive dehalogenase-homologous genes in deep subseafloor sedimentary metagenomes.</title>
        <authorList>
            <person name="Kawai M."/>
            <person name="Futagami T."/>
            <person name="Toyoda A."/>
            <person name="Takaki Y."/>
            <person name="Nishi S."/>
            <person name="Hori S."/>
            <person name="Arai W."/>
            <person name="Tsubouchi T."/>
            <person name="Morono Y."/>
            <person name="Uchiyama I."/>
            <person name="Ito T."/>
            <person name="Fujiyama A."/>
            <person name="Inagaki F."/>
            <person name="Takami H."/>
        </authorList>
    </citation>
    <scope>NUCLEOTIDE SEQUENCE</scope>
    <source>
        <strain evidence="1">Expedition CK06-06</strain>
    </source>
</reference>
<evidence type="ECO:0008006" key="2">
    <source>
        <dbReference type="Google" id="ProtNLM"/>
    </source>
</evidence>
<feature type="non-terminal residue" evidence="1">
    <location>
        <position position="65"/>
    </location>
</feature>
<evidence type="ECO:0000313" key="1">
    <source>
        <dbReference type="EMBL" id="GAI53887.1"/>
    </source>
</evidence>
<protein>
    <recommendedName>
        <fullName evidence="2">Ribbon-helix-helix protein CopG domain-containing protein</fullName>
    </recommendedName>
</protein>
<proteinExistence type="predicted"/>
<name>X1PC26_9ZZZZ</name>
<dbReference type="AlphaFoldDB" id="X1PC26"/>
<comment type="caution">
    <text evidence="1">The sequence shown here is derived from an EMBL/GenBank/DDBJ whole genome shotgun (WGS) entry which is preliminary data.</text>
</comment>
<accession>X1PC26</accession>